<dbReference type="OrthoDB" id="9778320at2"/>
<name>U7DAT6_9BACT</name>
<evidence type="ECO:0000256" key="2">
    <source>
        <dbReference type="ARBA" id="ARBA00022729"/>
    </source>
</evidence>
<feature type="domain" description="NodB homology" evidence="3">
    <location>
        <begin position="63"/>
        <end position="280"/>
    </location>
</feature>
<dbReference type="eggNOG" id="COG0726">
    <property type="taxonomic scope" value="Bacteria"/>
</dbReference>
<dbReference type="PROSITE" id="PS51677">
    <property type="entry name" value="NODB"/>
    <property type="match status" value="1"/>
</dbReference>
<dbReference type="EMBL" id="ASJR01000002">
    <property type="protein sequence ID" value="ERP39142.1"/>
    <property type="molecule type" value="Genomic_DNA"/>
</dbReference>
<dbReference type="PANTHER" id="PTHR34216:SF3">
    <property type="entry name" value="POLY-BETA-1,6-N-ACETYL-D-GLUCOSAMINE N-DEACETYLASE"/>
    <property type="match status" value="1"/>
</dbReference>
<keyword evidence="2" id="KW-0732">Signal</keyword>
<gene>
    <name evidence="4" type="ORF">CALK_0309</name>
</gene>
<evidence type="ECO:0000256" key="1">
    <source>
        <dbReference type="ARBA" id="ARBA00004613"/>
    </source>
</evidence>
<dbReference type="SUPFAM" id="SSF88713">
    <property type="entry name" value="Glycoside hydrolase/deacetylase"/>
    <property type="match status" value="1"/>
</dbReference>
<evidence type="ECO:0000313" key="5">
    <source>
        <dbReference type="Proteomes" id="UP000017148"/>
    </source>
</evidence>
<dbReference type="GO" id="GO:0005576">
    <property type="term" value="C:extracellular region"/>
    <property type="evidence" value="ECO:0007669"/>
    <property type="project" value="UniProtKB-SubCell"/>
</dbReference>
<dbReference type="Pfam" id="PF01522">
    <property type="entry name" value="Polysacc_deac_1"/>
    <property type="match status" value="1"/>
</dbReference>
<proteinExistence type="predicted"/>
<dbReference type="InterPro" id="IPR011330">
    <property type="entry name" value="Glyco_hydro/deAcase_b/a-brl"/>
</dbReference>
<dbReference type="Gene3D" id="3.20.20.370">
    <property type="entry name" value="Glycoside hydrolase/deacetylase"/>
    <property type="match status" value="1"/>
</dbReference>
<evidence type="ECO:0000313" key="4">
    <source>
        <dbReference type="EMBL" id="ERP39142.1"/>
    </source>
</evidence>
<dbReference type="PANTHER" id="PTHR34216">
    <property type="match status" value="1"/>
</dbReference>
<reference evidence="4 5" key="1">
    <citation type="journal article" date="2013" name="Environ. Microbiol.">
        <title>Genome analysis of Chitinivibrio alkaliphilus gen. nov., sp. nov., a novel extremely haloalkaliphilic anaerobic chitinolytic bacterium from the candidate phylum Termite Group 3.</title>
        <authorList>
            <person name="Sorokin D.Y."/>
            <person name="Gumerov V.M."/>
            <person name="Rakitin A.L."/>
            <person name="Beletsky A.V."/>
            <person name="Damste J.S."/>
            <person name="Muyzer G."/>
            <person name="Mardanov A.V."/>
            <person name="Ravin N.V."/>
        </authorList>
    </citation>
    <scope>NUCLEOTIDE SEQUENCE [LARGE SCALE GENOMIC DNA]</scope>
    <source>
        <strain evidence="4 5">ACht1</strain>
    </source>
</reference>
<sequence length="280" mass="31768">MAIWYIGATSGKTPPCLLFHNIYITPPKLRTLSEISRHTFEDIITTVAAHYTITSLREYAGSTDMVLTFDDGFSSIKEHALPFLETHGHNATIFIISGALHGSSPLDIYGKRSYLSAADIREIAERGFEIGSHTMHHRDLRQLSLKECLYELEGSKKDLEDLLGMPVEALSFPLGLWNKRVLSLAKQAGYSRFSFYTGMPSRYTATPPHFAARGVYPFDSPQDVLEKLQCRPRYSQGRTRGAILPHFAKGTAMAKYHPSYAPWRIFTPQHDFRYQQNTYQ</sequence>
<protein>
    <submittedName>
        <fullName evidence="4">Polysaccharide deacetylase</fullName>
    </submittedName>
</protein>
<dbReference type="RefSeq" id="WP_022635855.1">
    <property type="nucleotide sequence ID" value="NZ_ASJR01000002.1"/>
</dbReference>
<dbReference type="CDD" id="cd10918">
    <property type="entry name" value="CE4_NodB_like_5s_6s"/>
    <property type="match status" value="1"/>
</dbReference>
<comment type="caution">
    <text evidence="4">The sequence shown here is derived from an EMBL/GenBank/DDBJ whole genome shotgun (WGS) entry which is preliminary data.</text>
</comment>
<dbReference type="Proteomes" id="UP000017148">
    <property type="component" value="Unassembled WGS sequence"/>
</dbReference>
<comment type="subcellular location">
    <subcellularLocation>
        <location evidence="1">Secreted</location>
    </subcellularLocation>
</comment>
<organism evidence="4 5">
    <name type="scientific">Chitinivibrio alkaliphilus ACht1</name>
    <dbReference type="NCBI Taxonomy" id="1313304"/>
    <lineage>
        <taxon>Bacteria</taxon>
        <taxon>Pseudomonadati</taxon>
        <taxon>Fibrobacterota</taxon>
        <taxon>Chitinivibrionia</taxon>
        <taxon>Chitinivibrionales</taxon>
        <taxon>Chitinivibrionaceae</taxon>
        <taxon>Chitinivibrio</taxon>
    </lineage>
</organism>
<dbReference type="AlphaFoldDB" id="U7DAT6"/>
<dbReference type="GO" id="GO:0005975">
    <property type="term" value="P:carbohydrate metabolic process"/>
    <property type="evidence" value="ECO:0007669"/>
    <property type="project" value="InterPro"/>
</dbReference>
<keyword evidence="5" id="KW-1185">Reference proteome</keyword>
<accession>U7DAT6</accession>
<dbReference type="GO" id="GO:0016810">
    <property type="term" value="F:hydrolase activity, acting on carbon-nitrogen (but not peptide) bonds"/>
    <property type="evidence" value="ECO:0007669"/>
    <property type="project" value="InterPro"/>
</dbReference>
<dbReference type="InterPro" id="IPR002509">
    <property type="entry name" value="NODB_dom"/>
</dbReference>
<dbReference type="STRING" id="1313304.CALK_0309"/>
<dbReference type="InterPro" id="IPR051398">
    <property type="entry name" value="Polysacch_Deacetylase"/>
</dbReference>
<evidence type="ECO:0000259" key="3">
    <source>
        <dbReference type="PROSITE" id="PS51677"/>
    </source>
</evidence>